<dbReference type="AlphaFoldDB" id="A0AAE0K5C3"/>
<name>A0AAE0K5C3_9PEZI</name>
<dbReference type="Gene3D" id="3.50.4.10">
    <property type="entry name" value="Hepatocyte Growth Factor"/>
    <property type="match status" value="1"/>
</dbReference>
<proteinExistence type="predicted"/>
<feature type="chain" id="PRO_5042105014" description="Apple domain-containing protein" evidence="1">
    <location>
        <begin position="21"/>
        <end position="119"/>
    </location>
</feature>
<dbReference type="Pfam" id="PF14295">
    <property type="entry name" value="PAN_4"/>
    <property type="match status" value="1"/>
</dbReference>
<feature type="signal peptide" evidence="1">
    <location>
        <begin position="1"/>
        <end position="20"/>
    </location>
</feature>
<keyword evidence="4" id="KW-1185">Reference proteome</keyword>
<accession>A0AAE0K5C3</accession>
<sequence>MPSFTKIAIVALAAFGSVQALPNPCENGGDLLLLETDSLKPCSTLWMLNCNLNYLGPDIDHFTADDIRTCARECQDHIDCVIAVFIPAAKKDNCWLKGGGGKFVDVKGDISLTYQKCDA</sequence>
<comment type="caution">
    <text evidence="3">The sequence shown here is derived from an EMBL/GenBank/DDBJ whole genome shotgun (WGS) entry which is preliminary data.</text>
</comment>
<reference evidence="3" key="2">
    <citation type="submission" date="2023-06" db="EMBL/GenBank/DDBJ databases">
        <authorList>
            <consortium name="Lawrence Berkeley National Laboratory"/>
            <person name="Haridas S."/>
            <person name="Hensen N."/>
            <person name="Bonometti L."/>
            <person name="Westerberg I."/>
            <person name="Brannstrom I.O."/>
            <person name="Guillou S."/>
            <person name="Cros-Aarteil S."/>
            <person name="Calhoun S."/>
            <person name="Kuo A."/>
            <person name="Mondo S."/>
            <person name="Pangilinan J."/>
            <person name="Riley R."/>
            <person name="LaButti K."/>
            <person name="Andreopoulos B."/>
            <person name="Lipzen A."/>
            <person name="Chen C."/>
            <person name="Yanf M."/>
            <person name="Daum C."/>
            <person name="Ng V."/>
            <person name="Clum A."/>
            <person name="Steindorff A."/>
            <person name="Ohm R."/>
            <person name="Martin F."/>
            <person name="Silar P."/>
            <person name="Natvig D."/>
            <person name="Lalanne C."/>
            <person name="Gautier V."/>
            <person name="Ament-velasquez S.L."/>
            <person name="Kruys A."/>
            <person name="Hutchinson M.I."/>
            <person name="Powell A.J."/>
            <person name="Barry K."/>
            <person name="Miller A.N."/>
            <person name="Grigoriev I.V."/>
            <person name="Debuchy R."/>
            <person name="Gladieux P."/>
            <person name="Thoren M.H."/>
            <person name="Johannesson H."/>
        </authorList>
    </citation>
    <scope>NUCLEOTIDE SEQUENCE</scope>
    <source>
        <strain evidence="3">CBS 232.78</strain>
    </source>
</reference>
<reference evidence="3" key="1">
    <citation type="journal article" date="2023" name="Mol. Phylogenet. Evol.">
        <title>Genome-scale phylogeny and comparative genomics of the fungal order Sordariales.</title>
        <authorList>
            <person name="Hensen N."/>
            <person name="Bonometti L."/>
            <person name="Westerberg I."/>
            <person name="Brannstrom I.O."/>
            <person name="Guillou S."/>
            <person name="Cros-Aarteil S."/>
            <person name="Calhoun S."/>
            <person name="Haridas S."/>
            <person name="Kuo A."/>
            <person name="Mondo S."/>
            <person name="Pangilinan J."/>
            <person name="Riley R."/>
            <person name="LaButti K."/>
            <person name="Andreopoulos B."/>
            <person name="Lipzen A."/>
            <person name="Chen C."/>
            <person name="Yan M."/>
            <person name="Daum C."/>
            <person name="Ng V."/>
            <person name="Clum A."/>
            <person name="Steindorff A."/>
            <person name="Ohm R.A."/>
            <person name="Martin F."/>
            <person name="Silar P."/>
            <person name="Natvig D.O."/>
            <person name="Lalanne C."/>
            <person name="Gautier V."/>
            <person name="Ament-Velasquez S.L."/>
            <person name="Kruys A."/>
            <person name="Hutchinson M.I."/>
            <person name="Powell A.J."/>
            <person name="Barry K."/>
            <person name="Miller A.N."/>
            <person name="Grigoriev I.V."/>
            <person name="Debuchy R."/>
            <person name="Gladieux P."/>
            <person name="Hiltunen Thoren M."/>
            <person name="Johannesson H."/>
        </authorList>
    </citation>
    <scope>NUCLEOTIDE SEQUENCE</scope>
    <source>
        <strain evidence="3">CBS 232.78</strain>
    </source>
</reference>
<dbReference type="EMBL" id="JAULSW010000009">
    <property type="protein sequence ID" value="KAK3369940.1"/>
    <property type="molecule type" value="Genomic_DNA"/>
</dbReference>
<feature type="domain" description="Apple" evidence="2">
    <location>
        <begin position="53"/>
        <end position="97"/>
    </location>
</feature>
<evidence type="ECO:0000313" key="4">
    <source>
        <dbReference type="Proteomes" id="UP001285441"/>
    </source>
</evidence>
<keyword evidence="1" id="KW-0732">Signal</keyword>
<evidence type="ECO:0000256" key="1">
    <source>
        <dbReference type="SAM" id="SignalP"/>
    </source>
</evidence>
<gene>
    <name evidence="3" type="ORF">B0H63DRAFT_564205</name>
</gene>
<dbReference type="InterPro" id="IPR003609">
    <property type="entry name" value="Pan_app"/>
</dbReference>
<dbReference type="Proteomes" id="UP001285441">
    <property type="component" value="Unassembled WGS sequence"/>
</dbReference>
<organism evidence="3 4">
    <name type="scientific">Podospora didyma</name>
    <dbReference type="NCBI Taxonomy" id="330526"/>
    <lineage>
        <taxon>Eukaryota</taxon>
        <taxon>Fungi</taxon>
        <taxon>Dikarya</taxon>
        <taxon>Ascomycota</taxon>
        <taxon>Pezizomycotina</taxon>
        <taxon>Sordariomycetes</taxon>
        <taxon>Sordariomycetidae</taxon>
        <taxon>Sordariales</taxon>
        <taxon>Podosporaceae</taxon>
        <taxon>Podospora</taxon>
    </lineage>
</organism>
<protein>
    <recommendedName>
        <fullName evidence="2">Apple domain-containing protein</fullName>
    </recommendedName>
</protein>
<evidence type="ECO:0000313" key="3">
    <source>
        <dbReference type="EMBL" id="KAK3369940.1"/>
    </source>
</evidence>
<evidence type="ECO:0000259" key="2">
    <source>
        <dbReference type="Pfam" id="PF14295"/>
    </source>
</evidence>